<evidence type="ECO:0000256" key="1">
    <source>
        <dbReference type="ARBA" id="ARBA00023002"/>
    </source>
</evidence>
<proteinExistence type="predicted"/>
<protein>
    <submittedName>
        <fullName evidence="2">NAD-binding protein</fullName>
    </submittedName>
</protein>
<dbReference type="Pfam" id="PF00106">
    <property type="entry name" value="adh_short"/>
    <property type="match status" value="1"/>
</dbReference>
<reference evidence="2 3" key="1">
    <citation type="journal article" date="2016" name="Mol. Biol. Evol.">
        <title>Comparative Genomics of Early-Diverging Mushroom-Forming Fungi Provides Insights into the Origins of Lignocellulose Decay Capabilities.</title>
        <authorList>
            <person name="Nagy L.G."/>
            <person name="Riley R."/>
            <person name="Tritt A."/>
            <person name="Adam C."/>
            <person name="Daum C."/>
            <person name="Floudas D."/>
            <person name="Sun H."/>
            <person name="Yadav J.S."/>
            <person name="Pangilinan J."/>
            <person name="Larsson K.H."/>
            <person name="Matsuura K."/>
            <person name="Barry K."/>
            <person name="Labutti K."/>
            <person name="Kuo R."/>
            <person name="Ohm R.A."/>
            <person name="Bhattacharya S.S."/>
            <person name="Shirouzu T."/>
            <person name="Yoshinaga Y."/>
            <person name="Martin F.M."/>
            <person name="Grigoriev I.V."/>
            <person name="Hibbett D.S."/>
        </authorList>
    </citation>
    <scope>NUCLEOTIDE SEQUENCE [LARGE SCALE GENOMIC DNA]</scope>
    <source>
        <strain evidence="2 3">TUFC12733</strain>
    </source>
</reference>
<gene>
    <name evidence="2" type="ORF">CALVIDRAFT_295231</name>
</gene>
<dbReference type="PANTHER" id="PTHR43157:SF31">
    <property type="entry name" value="PHOSPHATIDYLINOSITOL-GLYCAN BIOSYNTHESIS CLASS F PROTEIN"/>
    <property type="match status" value="1"/>
</dbReference>
<dbReference type="EMBL" id="KV417307">
    <property type="protein sequence ID" value="KZO92793.1"/>
    <property type="molecule type" value="Genomic_DNA"/>
</dbReference>
<accession>A0A167IMY9</accession>
<dbReference type="PANTHER" id="PTHR43157">
    <property type="entry name" value="PHOSPHATIDYLINOSITOL-GLYCAN BIOSYNTHESIS CLASS F PROTEIN-RELATED"/>
    <property type="match status" value="1"/>
</dbReference>
<dbReference type="InterPro" id="IPR002347">
    <property type="entry name" value="SDR_fam"/>
</dbReference>
<keyword evidence="3" id="KW-1185">Reference proteome</keyword>
<dbReference type="SUPFAM" id="SSF51735">
    <property type="entry name" value="NAD(P)-binding Rossmann-fold domains"/>
    <property type="match status" value="1"/>
</dbReference>
<dbReference type="OrthoDB" id="191139at2759"/>
<evidence type="ECO:0000313" key="3">
    <source>
        <dbReference type="Proteomes" id="UP000076738"/>
    </source>
</evidence>
<dbReference type="InterPro" id="IPR036291">
    <property type="entry name" value="NAD(P)-bd_dom_sf"/>
</dbReference>
<name>A0A167IMY9_CALVF</name>
<dbReference type="Proteomes" id="UP000076738">
    <property type="component" value="Unassembled WGS sequence"/>
</dbReference>
<dbReference type="AlphaFoldDB" id="A0A167IMY9"/>
<dbReference type="GO" id="GO:0016491">
    <property type="term" value="F:oxidoreductase activity"/>
    <property type="evidence" value="ECO:0007669"/>
    <property type="project" value="UniProtKB-KW"/>
</dbReference>
<dbReference type="STRING" id="1330018.A0A167IMY9"/>
<keyword evidence="1" id="KW-0560">Oxidoreductase</keyword>
<evidence type="ECO:0000313" key="2">
    <source>
        <dbReference type="EMBL" id="KZO92793.1"/>
    </source>
</evidence>
<dbReference type="Gene3D" id="3.40.50.720">
    <property type="entry name" value="NAD(P)-binding Rossmann-like Domain"/>
    <property type="match status" value="1"/>
</dbReference>
<organism evidence="2 3">
    <name type="scientific">Calocera viscosa (strain TUFC12733)</name>
    <dbReference type="NCBI Taxonomy" id="1330018"/>
    <lineage>
        <taxon>Eukaryota</taxon>
        <taxon>Fungi</taxon>
        <taxon>Dikarya</taxon>
        <taxon>Basidiomycota</taxon>
        <taxon>Agaricomycotina</taxon>
        <taxon>Dacrymycetes</taxon>
        <taxon>Dacrymycetales</taxon>
        <taxon>Dacrymycetaceae</taxon>
        <taxon>Calocera</taxon>
    </lineage>
</organism>
<sequence>MPSSLSWILQWPWEVFPPRAKFGTGDIPDLTGRVALVTVRFSPLASCAGERESLWTGAEGCTGREHRTRQSDVQTNARVYLAARDPQKAATAIADLLHTTGKECRFLHLDLADLGSVRRAGEEFLREEKQLHLLFCNARGAMYVPMDQVTAQGYDMQFGTNVLGHAYLTMLLLPLLVETAAHSPAGAVRVVSDSSIYHTLAGRGGIRYDTLLDGPVRRKKLSTAAAYAQSKWANVVFAKELARRYGEKGVVSTSLNPGIIRTELLRHSAFHRAILNWSMFDADPEGALTQLYAGTSPATASAHGQYFIPLAREGVSRPDTYSEEAGRRLWEWIEQATAGVEA</sequence>